<evidence type="ECO:0000313" key="2">
    <source>
        <dbReference type="Proteomes" id="UP000000593"/>
    </source>
</evidence>
<organism evidence="1 2">
    <name type="scientific">Photobacterium profundum (strain SS9)</name>
    <dbReference type="NCBI Taxonomy" id="298386"/>
    <lineage>
        <taxon>Bacteria</taxon>
        <taxon>Pseudomonadati</taxon>
        <taxon>Pseudomonadota</taxon>
        <taxon>Gammaproteobacteria</taxon>
        <taxon>Vibrionales</taxon>
        <taxon>Vibrionaceae</taxon>
        <taxon>Photobacterium</taxon>
    </lineage>
</organism>
<sequence length="94" mass="10573">MLNIAKHLLGLLSLLEISLYKIIAIRITFIHSSFKECNVLFINSIGTSYELSCSLWPELKRASISCGIFVYSNNKTVVGVRAMLRTTMQYLSSP</sequence>
<gene>
    <name evidence="1" type="ordered locus">PBPRB1350</name>
</gene>
<protein>
    <submittedName>
        <fullName evidence="1">Uncharacterized protein</fullName>
    </submittedName>
</protein>
<dbReference type="EMBL" id="CR378679">
    <property type="protein sequence ID" value="CAG23221.1"/>
    <property type="molecule type" value="Genomic_DNA"/>
</dbReference>
<proteinExistence type="predicted"/>
<accession>Q6LHK9</accession>
<name>Q6LHK9_PHOPR</name>
<dbReference type="STRING" id="298386.PBPRB1350"/>
<dbReference type="AlphaFoldDB" id="Q6LHK9"/>
<keyword evidence="2" id="KW-1185">Reference proteome</keyword>
<dbReference type="KEGG" id="ppr:PBPRB1350"/>
<dbReference type="HOGENOM" id="CLU_2383612_0_0_6"/>
<reference evidence="2" key="1">
    <citation type="journal article" date="2005" name="Science">
        <title>Life at depth: Photobacterium profundum genome sequence and expression analysis.</title>
        <authorList>
            <person name="Vezzi A."/>
            <person name="Campanaro S."/>
            <person name="D'Angelo M."/>
            <person name="Simonato F."/>
            <person name="Vitulo N."/>
            <person name="Lauro F.M."/>
            <person name="Cestaro A."/>
            <person name="Malacrida G."/>
            <person name="Simionati B."/>
            <person name="Cannata N."/>
            <person name="Romualdi C."/>
            <person name="Bartlett D.H."/>
            <person name="Valle G."/>
        </authorList>
    </citation>
    <scope>NUCLEOTIDE SEQUENCE [LARGE SCALE GENOMIC DNA]</scope>
    <source>
        <strain evidence="2">ATCC BAA-1253 / SS9</strain>
    </source>
</reference>
<dbReference type="Proteomes" id="UP000000593">
    <property type="component" value="Chromosome 2"/>
</dbReference>
<evidence type="ECO:0000313" key="1">
    <source>
        <dbReference type="EMBL" id="CAG23221.1"/>
    </source>
</evidence>